<organism evidence="2 3">
    <name type="scientific">Tissierella pigra</name>
    <dbReference type="NCBI Taxonomy" id="2607614"/>
    <lineage>
        <taxon>Bacteria</taxon>
        <taxon>Bacillati</taxon>
        <taxon>Bacillota</taxon>
        <taxon>Tissierellia</taxon>
        <taxon>Tissierellales</taxon>
        <taxon>Tissierellaceae</taxon>
        <taxon>Tissierella</taxon>
    </lineage>
</organism>
<dbReference type="AlphaFoldDB" id="A0A6N7XVB5"/>
<accession>A0A6N7XVB5</accession>
<dbReference type="InterPro" id="IPR029045">
    <property type="entry name" value="ClpP/crotonase-like_dom_sf"/>
</dbReference>
<feature type="domain" description="Tail specific protease" evidence="1">
    <location>
        <begin position="69"/>
        <end position="274"/>
    </location>
</feature>
<keyword evidence="3" id="KW-1185">Reference proteome</keyword>
<dbReference type="GO" id="GO:0006508">
    <property type="term" value="P:proteolysis"/>
    <property type="evidence" value="ECO:0007669"/>
    <property type="project" value="InterPro"/>
</dbReference>
<protein>
    <recommendedName>
        <fullName evidence="1">Tail specific protease domain-containing protein</fullName>
    </recommendedName>
</protein>
<dbReference type="RefSeq" id="WP_154438621.1">
    <property type="nucleotide sequence ID" value="NZ_VUNQ01000003.1"/>
</dbReference>
<name>A0A6N7XVB5_9FIRM</name>
<dbReference type="Proteomes" id="UP000469523">
    <property type="component" value="Unassembled WGS sequence"/>
</dbReference>
<dbReference type="Gene3D" id="3.90.226.10">
    <property type="entry name" value="2-enoyl-CoA Hydratase, Chain A, domain 1"/>
    <property type="match status" value="1"/>
</dbReference>
<comment type="caution">
    <text evidence="2">The sequence shown here is derived from an EMBL/GenBank/DDBJ whole genome shotgun (WGS) entry which is preliminary data.</text>
</comment>
<dbReference type="EMBL" id="VUNQ01000003">
    <property type="protein sequence ID" value="MSU00258.1"/>
    <property type="molecule type" value="Genomic_DNA"/>
</dbReference>
<sequence length="293" mass="33531">MRKSLDEDGNIVYSLGILSNEDSTSIPIDLLLESDSLVLKKRISLFEYIPLYKEISSSYKHYEIENIPIIQVNSLSRIKASDNSIDDFINDSKVLRGKDTIVIDLRGNIGGNMINIEKWYEEFFGTKLRKDIVESGLYTNTSIDLSRHKFESKENEPDNVKDDCLEIISQYESQKYFPGWSPIEYADFKPMDNKTNIFVLMDKKTSSASEFLIYYLKKLDNVTLIGTNSNGCMLTGNCNSAVLPNSNIPIYISHKIYISKDFQNIDGLGILPDLWVKPEESLDRIIKYIKKVS</sequence>
<dbReference type="Pfam" id="PF03572">
    <property type="entry name" value="Peptidase_S41"/>
    <property type="match status" value="1"/>
</dbReference>
<evidence type="ECO:0000259" key="1">
    <source>
        <dbReference type="Pfam" id="PF03572"/>
    </source>
</evidence>
<gene>
    <name evidence="2" type="ORF">FYJ83_02090</name>
</gene>
<dbReference type="InterPro" id="IPR005151">
    <property type="entry name" value="Tail-specific_protease"/>
</dbReference>
<evidence type="ECO:0000313" key="3">
    <source>
        <dbReference type="Proteomes" id="UP000469523"/>
    </source>
</evidence>
<proteinExistence type="predicted"/>
<dbReference type="GO" id="GO:0008236">
    <property type="term" value="F:serine-type peptidase activity"/>
    <property type="evidence" value="ECO:0007669"/>
    <property type="project" value="InterPro"/>
</dbReference>
<evidence type="ECO:0000313" key="2">
    <source>
        <dbReference type="EMBL" id="MSU00258.1"/>
    </source>
</evidence>
<dbReference type="SUPFAM" id="SSF52096">
    <property type="entry name" value="ClpP/crotonase"/>
    <property type="match status" value="1"/>
</dbReference>
<reference evidence="2 3" key="1">
    <citation type="submission" date="2019-09" db="EMBL/GenBank/DDBJ databases">
        <title>In-depth cultivation of the pig gut microbiome towards novel bacterial diversity and tailored functional studies.</title>
        <authorList>
            <person name="Wylensek D."/>
            <person name="Hitch T.C.A."/>
            <person name="Clavel T."/>
        </authorList>
    </citation>
    <scope>NUCLEOTIDE SEQUENCE [LARGE SCALE GENOMIC DNA]</scope>
    <source>
        <strain evidence="2 3">WCA3-693-APC-4?</strain>
    </source>
</reference>